<evidence type="ECO:0000313" key="1">
    <source>
        <dbReference type="EMBL" id="CAF0960736.1"/>
    </source>
</evidence>
<protein>
    <submittedName>
        <fullName evidence="1">Uncharacterized protein</fullName>
    </submittedName>
</protein>
<reference evidence="1" key="1">
    <citation type="submission" date="2021-02" db="EMBL/GenBank/DDBJ databases">
        <authorList>
            <person name="Nowell W R."/>
        </authorList>
    </citation>
    <scope>NUCLEOTIDE SEQUENCE</scope>
</reference>
<evidence type="ECO:0000313" key="2">
    <source>
        <dbReference type="EMBL" id="CAF3735365.1"/>
    </source>
</evidence>
<dbReference type="AlphaFoldDB" id="A0A814DVL2"/>
<evidence type="ECO:0000313" key="3">
    <source>
        <dbReference type="Proteomes" id="UP000663829"/>
    </source>
</evidence>
<dbReference type="EMBL" id="CAJNOQ010002480">
    <property type="protein sequence ID" value="CAF0960736.1"/>
    <property type="molecule type" value="Genomic_DNA"/>
</dbReference>
<dbReference type="EMBL" id="CAJOBC010002481">
    <property type="protein sequence ID" value="CAF3735365.1"/>
    <property type="molecule type" value="Genomic_DNA"/>
</dbReference>
<keyword evidence="3" id="KW-1185">Reference proteome</keyword>
<dbReference type="Proteomes" id="UP000663829">
    <property type="component" value="Unassembled WGS sequence"/>
</dbReference>
<gene>
    <name evidence="1" type="ORF">GPM918_LOCUS11738</name>
    <name evidence="2" type="ORF">SRO942_LOCUS11741</name>
</gene>
<comment type="caution">
    <text evidence="1">The sequence shown here is derived from an EMBL/GenBank/DDBJ whole genome shotgun (WGS) entry which is preliminary data.</text>
</comment>
<accession>A0A814DVL2</accession>
<dbReference type="Proteomes" id="UP000681722">
    <property type="component" value="Unassembled WGS sequence"/>
</dbReference>
<organism evidence="1 3">
    <name type="scientific">Didymodactylos carnosus</name>
    <dbReference type="NCBI Taxonomy" id="1234261"/>
    <lineage>
        <taxon>Eukaryota</taxon>
        <taxon>Metazoa</taxon>
        <taxon>Spiralia</taxon>
        <taxon>Gnathifera</taxon>
        <taxon>Rotifera</taxon>
        <taxon>Eurotatoria</taxon>
        <taxon>Bdelloidea</taxon>
        <taxon>Philodinida</taxon>
        <taxon>Philodinidae</taxon>
        <taxon>Didymodactylos</taxon>
    </lineage>
</organism>
<name>A0A814DVL2_9BILA</name>
<sequence>MPNPQGCRRRRFDLRHQEMFLQRLKEQELSTAKTGIRYGRSRLVAKEHSIPALEESLILELFKAKTIEEAKQLIRDGHFQEKKREYERGIDANFQT</sequence>
<proteinExistence type="predicted"/>